<name>A0A0B0MP57_GOSAR</name>
<keyword evidence="2" id="KW-1185">Reference proteome</keyword>
<dbReference type="Proteomes" id="UP000032142">
    <property type="component" value="Unassembled WGS sequence"/>
</dbReference>
<sequence>MQDFNQNARAKPYTVIKLHDELNLKLT</sequence>
<evidence type="ECO:0000313" key="2">
    <source>
        <dbReference type="Proteomes" id="UP000032142"/>
    </source>
</evidence>
<comment type="caution">
    <text evidence="1">The sequence shown here is derived from an EMBL/GenBank/DDBJ whole genome shotgun (WGS) entry which is preliminary data.</text>
</comment>
<reference evidence="2" key="1">
    <citation type="submission" date="2014-09" db="EMBL/GenBank/DDBJ databases">
        <authorList>
            <person name="Mudge J."/>
            <person name="Ramaraj T."/>
            <person name="Lindquist I.E."/>
            <person name="Bharti A.K."/>
            <person name="Sundararajan A."/>
            <person name="Cameron C.T."/>
            <person name="Woodward J.E."/>
            <person name="May G.D."/>
            <person name="Brubaker C."/>
            <person name="Broadhvest J."/>
            <person name="Wilkins T.A."/>
        </authorList>
    </citation>
    <scope>NUCLEOTIDE SEQUENCE</scope>
    <source>
        <strain evidence="2">cv. AKA8401</strain>
    </source>
</reference>
<accession>A0A0B0MP57</accession>
<gene>
    <name evidence="1" type="ORF">F383_39341</name>
</gene>
<dbReference type="EMBL" id="JRRC01244733">
    <property type="protein sequence ID" value="KHG02157.1"/>
    <property type="molecule type" value="Genomic_DNA"/>
</dbReference>
<proteinExistence type="predicted"/>
<protein>
    <submittedName>
        <fullName evidence="1">Uncharacterized protein</fullName>
    </submittedName>
</protein>
<evidence type="ECO:0000313" key="1">
    <source>
        <dbReference type="EMBL" id="KHG02157.1"/>
    </source>
</evidence>
<dbReference type="AlphaFoldDB" id="A0A0B0MP57"/>
<organism evidence="1 2">
    <name type="scientific">Gossypium arboreum</name>
    <name type="common">Tree cotton</name>
    <name type="synonym">Gossypium nanking</name>
    <dbReference type="NCBI Taxonomy" id="29729"/>
    <lineage>
        <taxon>Eukaryota</taxon>
        <taxon>Viridiplantae</taxon>
        <taxon>Streptophyta</taxon>
        <taxon>Embryophyta</taxon>
        <taxon>Tracheophyta</taxon>
        <taxon>Spermatophyta</taxon>
        <taxon>Magnoliopsida</taxon>
        <taxon>eudicotyledons</taxon>
        <taxon>Gunneridae</taxon>
        <taxon>Pentapetalae</taxon>
        <taxon>rosids</taxon>
        <taxon>malvids</taxon>
        <taxon>Malvales</taxon>
        <taxon>Malvaceae</taxon>
        <taxon>Malvoideae</taxon>
        <taxon>Gossypium</taxon>
    </lineage>
</organism>